<dbReference type="EMBL" id="SZPU01000163">
    <property type="protein sequence ID" value="TKI52845.1"/>
    <property type="molecule type" value="Genomic_DNA"/>
</dbReference>
<comment type="caution">
    <text evidence="2">The sequence shown here is derived from an EMBL/GenBank/DDBJ whole genome shotgun (WGS) entry which is preliminary data.</text>
</comment>
<evidence type="ECO:0000313" key="3">
    <source>
        <dbReference type="Proteomes" id="UP000308744"/>
    </source>
</evidence>
<keyword evidence="3" id="KW-1185">Reference proteome</keyword>
<accession>A0A4U2XZC7</accession>
<dbReference type="Proteomes" id="UP000308744">
    <property type="component" value="Unassembled WGS sequence"/>
</dbReference>
<dbReference type="RefSeq" id="WP_107897912.1">
    <property type="nucleotide sequence ID" value="NZ_PYWM01000079.1"/>
</dbReference>
<sequence>MDINRIKQIDRKIDEMHQTLGDSPNAMVNFQAVYNDMKYLIMMALDGQKEANKLRTKIGRMKITIKKKDHVIRTIDHHNNRLGNDNRAKTTVLEKFREENKRLREALESAQSQLISIRGLDKVHDSEITGICAEIRKTLEGGEIK</sequence>
<protein>
    <submittedName>
        <fullName evidence="2">Uncharacterized protein</fullName>
    </submittedName>
</protein>
<keyword evidence="1" id="KW-0175">Coiled coil</keyword>
<evidence type="ECO:0000256" key="1">
    <source>
        <dbReference type="SAM" id="Coils"/>
    </source>
</evidence>
<feature type="coiled-coil region" evidence="1">
    <location>
        <begin position="86"/>
        <end position="113"/>
    </location>
</feature>
<organism evidence="2 3">
    <name type="scientific">Lysinibacillus mangiferihumi</name>
    <dbReference type="NCBI Taxonomy" id="1130819"/>
    <lineage>
        <taxon>Bacteria</taxon>
        <taxon>Bacillati</taxon>
        <taxon>Bacillota</taxon>
        <taxon>Bacilli</taxon>
        <taxon>Bacillales</taxon>
        <taxon>Bacillaceae</taxon>
        <taxon>Lysinibacillus</taxon>
    </lineage>
</organism>
<proteinExistence type="predicted"/>
<gene>
    <name evidence="2" type="ORF">FC756_27005</name>
</gene>
<reference evidence="2 3" key="1">
    <citation type="submission" date="2019-04" db="EMBL/GenBank/DDBJ databases">
        <title>Lysinibacillus genome sequencing.</title>
        <authorList>
            <person name="Dunlap C."/>
        </authorList>
    </citation>
    <scope>NUCLEOTIDE SEQUENCE [LARGE SCALE GENOMIC DNA]</scope>
    <source>
        <strain evidence="2 3">CCTCC AB 2010389</strain>
    </source>
</reference>
<dbReference type="AlphaFoldDB" id="A0A4U2XZC7"/>
<name>A0A4U2XZC7_9BACI</name>
<evidence type="ECO:0000313" key="2">
    <source>
        <dbReference type="EMBL" id="TKI52845.1"/>
    </source>
</evidence>